<dbReference type="GO" id="GO:0005737">
    <property type="term" value="C:cytoplasm"/>
    <property type="evidence" value="ECO:0007669"/>
    <property type="project" value="TreeGrafter"/>
</dbReference>
<comment type="caution">
    <text evidence="2">The sequence shown here is derived from an EMBL/GenBank/DDBJ whole genome shotgun (WGS) entry which is preliminary data.</text>
</comment>
<dbReference type="Gene3D" id="3.40.50.720">
    <property type="entry name" value="NAD(P)-binding Rossmann-like Domain"/>
    <property type="match status" value="1"/>
</dbReference>
<evidence type="ECO:0000313" key="2">
    <source>
        <dbReference type="EMBL" id="KAA9159050.1"/>
    </source>
</evidence>
<keyword evidence="3" id="KW-1185">Reference proteome</keyword>
<dbReference type="Pfam" id="PF02423">
    <property type="entry name" value="OCD_Mu_crystall"/>
    <property type="match status" value="1"/>
</dbReference>
<organism evidence="2 3">
    <name type="scientific">Amycolatopsis acidicola</name>
    <dbReference type="NCBI Taxonomy" id="2596893"/>
    <lineage>
        <taxon>Bacteria</taxon>
        <taxon>Bacillati</taxon>
        <taxon>Actinomycetota</taxon>
        <taxon>Actinomycetes</taxon>
        <taxon>Pseudonocardiales</taxon>
        <taxon>Pseudonocardiaceae</taxon>
        <taxon>Amycolatopsis</taxon>
    </lineage>
</organism>
<evidence type="ECO:0000256" key="1">
    <source>
        <dbReference type="SAM" id="MobiDB-lite"/>
    </source>
</evidence>
<dbReference type="InterPro" id="IPR023401">
    <property type="entry name" value="ODC_N"/>
</dbReference>
<name>A0A5N0V354_9PSEU</name>
<dbReference type="SUPFAM" id="SSF51735">
    <property type="entry name" value="NAD(P)-binding Rossmann-fold domains"/>
    <property type="match status" value="1"/>
</dbReference>
<protein>
    <submittedName>
        <fullName evidence="2">Ornithine cyclodeaminase family protein</fullName>
    </submittedName>
</protein>
<dbReference type="InterPro" id="IPR036291">
    <property type="entry name" value="NAD(P)-bd_dom_sf"/>
</dbReference>
<feature type="compositionally biased region" description="Basic residues" evidence="1">
    <location>
        <begin position="59"/>
        <end position="69"/>
    </location>
</feature>
<dbReference type="Proteomes" id="UP000319769">
    <property type="component" value="Unassembled WGS sequence"/>
</dbReference>
<dbReference type="EMBL" id="VMNW02000031">
    <property type="protein sequence ID" value="KAA9159050.1"/>
    <property type="molecule type" value="Genomic_DNA"/>
</dbReference>
<dbReference type="Gene3D" id="3.30.1780.10">
    <property type="entry name" value="ornithine cyclodeaminase, domain 1"/>
    <property type="match status" value="1"/>
</dbReference>
<feature type="region of interest" description="Disordered" evidence="1">
    <location>
        <begin position="46"/>
        <end position="98"/>
    </location>
</feature>
<accession>A0A5N0V354</accession>
<proteinExistence type="predicted"/>
<feature type="region of interest" description="Disordered" evidence="1">
    <location>
        <begin position="1"/>
        <end position="21"/>
    </location>
</feature>
<sequence>MGRGHGDLLAAPARQDRPPGRHRFVLGRAFHPPAELEVHGVAGRVQRRQAADADDAAQRRGHQTTRRGRGPGGDHRRSAGSRAERVLPRPQPDVEGNPVLLLRDGTIRAAMESADVVGGLEGMLSRPVDGSLELPARLTVDAAGGQGFLRLMPVIAYDTGYVGYKAMNYHPVHGVRYLISLISLEDGELLALLDADWITAYRTAATAAIAVKHLAPPDAETLTVIGSGTQARALLRASSEVHLPRRVLVYSPTPANRKLFAEEMSAELGLSVEPVEDLPAALKSADVILSAHRAGATPLIYPDVVKKGALVCAISSVRPAHREVDASLWGCSRVVVDDLGHVLESGDGRAADALGLAGADKVAELWQVLRDPSRGRRSAEDRVLYKSVGTAEQDIALAAMVYARARSLGMGEELAEFPSRRPIQSRVLATADETRRN</sequence>
<feature type="compositionally biased region" description="Basic and acidic residues" evidence="1">
    <location>
        <begin position="72"/>
        <end position="87"/>
    </location>
</feature>
<reference evidence="2" key="1">
    <citation type="submission" date="2019-09" db="EMBL/GenBank/DDBJ databases">
        <authorList>
            <person name="Teo W.F.A."/>
            <person name="Duangmal K."/>
        </authorList>
    </citation>
    <scope>NUCLEOTIDE SEQUENCE [LARGE SCALE GENOMIC DNA]</scope>
    <source>
        <strain evidence="2">K81G1</strain>
    </source>
</reference>
<gene>
    <name evidence="2" type="ORF">FPZ12_021095</name>
</gene>
<evidence type="ECO:0000313" key="3">
    <source>
        <dbReference type="Proteomes" id="UP000319769"/>
    </source>
</evidence>
<dbReference type="PANTHER" id="PTHR13812">
    <property type="entry name" value="KETIMINE REDUCTASE MU-CRYSTALLIN"/>
    <property type="match status" value="1"/>
</dbReference>
<dbReference type="InterPro" id="IPR003462">
    <property type="entry name" value="ODC_Mu_crystall"/>
</dbReference>
<dbReference type="OrthoDB" id="3812704at2"/>
<dbReference type="AlphaFoldDB" id="A0A5N0V354"/>
<dbReference type="PANTHER" id="PTHR13812:SF19">
    <property type="entry name" value="KETIMINE REDUCTASE MU-CRYSTALLIN"/>
    <property type="match status" value="1"/>
</dbReference>